<keyword evidence="4" id="KW-0235">DNA replication</keyword>
<evidence type="ECO:0000256" key="2">
    <source>
        <dbReference type="ARBA" id="ARBA00022679"/>
    </source>
</evidence>
<evidence type="ECO:0000256" key="7">
    <source>
        <dbReference type="ARBA" id="ARBA00049244"/>
    </source>
</evidence>
<evidence type="ECO:0000313" key="10">
    <source>
        <dbReference type="Proteomes" id="UP000293638"/>
    </source>
</evidence>
<evidence type="ECO:0000256" key="6">
    <source>
        <dbReference type="ARBA" id="ARBA00034754"/>
    </source>
</evidence>
<accession>A0A4Q7NSJ4</accession>
<feature type="domain" description="DNA polymerase III delta subunit-like C-terminal" evidence="8">
    <location>
        <begin position="199"/>
        <end position="308"/>
    </location>
</feature>
<evidence type="ECO:0000256" key="4">
    <source>
        <dbReference type="ARBA" id="ARBA00022705"/>
    </source>
</evidence>
<comment type="caution">
    <text evidence="9">The sequence shown here is derived from an EMBL/GenBank/DDBJ whole genome shotgun (WGS) entry which is preliminary data.</text>
</comment>
<dbReference type="Gene3D" id="1.20.272.10">
    <property type="match status" value="1"/>
</dbReference>
<dbReference type="InterPro" id="IPR048466">
    <property type="entry name" value="DNA_pol3_delta-like_C"/>
</dbReference>
<proteinExistence type="inferred from homology"/>
<dbReference type="InterPro" id="IPR008921">
    <property type="entry name" value="DNA_pol3_clamp-load_cplx_C"/>
</dbReference>
<dbReference type="PANTHER" id="PTHR34388:SF1">
    <property type="entry name" value="DNA POLYMERASE III SUBUNIT DELTA"/>
    <property type="match status" value="1"/>
</dbReference>
<dbReference type="EMBL" id="SGXD01000002">
    <property type="protein sequence ID" value="RZS89748.1"/>
    <property type="molecule type" value="Genomic_DNA"/>
</dbReference>
<dbReference type="RefSeq" id="WP_130492309.1">
    <property type="nucleotide sequence ID" value="NZ_SGXD01000002.1"/>
</dbReference>
<keyword evidence="2" id="KW-0808">Transferase</keyword>
<organism evidence="9 10">
    <name type="scientific">Motilibacter rhizosphaerae</name>
    <dbReference type="NCBI Taxonomy" id="598652"/>
    <lineage>
        <taxon>Bacteria</taxon>
        <taxon>Bacillati</taxon>
        <taxon>Actinomycetota</taxon>
        <taxon>Actinomycetes</taxon>
        <taxon>Motilibacterales</taxon>
        <taxon>Motilibacteraceae</taxon>
        <taxon>Motilibacter</taxon>
    </lineage>
</organism>
<dbReference type="GO" id="GO:0006261">
    <property type="term" value="P:DNA-templated DNA replication"/>
    <property type="evidence" value="ECO:0007669"/>
    <property type="project" value="TreeGrafter"/>
</dbReference>
<evidence type="ECO:0000256" key="3">
    <source>
        <dbReference type="ARBA" id="ARBA00022695"/>
    </source>
</evidence>
<dbReference type="Gene3D" id="3.40.50.300">
    <property type="entry name" value="P-loop containing nucleotide triphosphate hydrolases"/>
    <property type="match status" value="1"/>
</dbReference>
<dbReference type="PANTHER" id="PTHR34388">
    <property type="entry name" value="DNA POLYMERASE III SUBUNIT DELTA"/>
    <property type="match status" value="1"/>
</dbReference>
<dbReference type="AlphaFoldDB" id="A0A4Q7NSJ4"/>
<dbReference type="GO" id="GO:0003887">
    <property type="term" value="F:DNA-directed DNA polymerase activity"/>
    <property type="evidence" value="ECO:0007669"/>
    <property type="project" value="UniProtKB-KW"/>
</dbReference>
<evidence type="ECO:0000259" key="8">
    <source>
        <dbReference type="Pfam" id="PF21694"/>
    </source>
</evidence>
<dbReference type="NCBIfam" id="TIGR01128">
    <property type="entry name" value="holA"/>
    <property type="match status" value="1"/>
</dbReference>
<protein>
    <recommendedName>
        <fullName evidence="1">DNA-directed DNA polymerase</fullName>
        <ecNumber evidence="1">2.7.7.7</ecNumber>
    </recommendedName>
</protein>
<reference evidence="9 10" key="1">
    <citation type="submission" date="2019-02" db="EMBL/GenBank/DDBJ databases">
        <title>Genomic Encyclopedia of Type Strains, Phase IV (KMG-IV): sequencing the most valuable type-strain genomes for metagenomic binning, comparative biology and taxonomic classification.</title>
        <authorList>
            <person name="Goeker M."/>
        </authorList>
    </citation>
    <scope>NUCLEOTIDE SEQUENCE [LARGE SCALE GENOMIC DNA]</scope>
    <source>
        <strain evidence="9 10">DSM 45622</strain>
    </source>
</reference>
<keyword evidence="5" id="KW-0239">DNA-directed DNA polymerase</keyword>
<comment type="catalytic activity">
    <reaction evidence="7">
        <text>DNA(n) + a 2'-deoxyribonucleoside 5'-triphosphate = DNA(n+1) + diphosphate</text>
        <dbReference type="Rhea" id="RHEA:22508"/>
        <dbReference type="Rhea" id="RHEA-COMP:17339"/>
        <dbReference type="Rhea" id="RHEA-COMP:17340"/>
        <dbReference type="ChEBI" id="CHEBI:33019"/>
        <dbReference type="ChEBI" id="CHEBI:61560"/>
        <dbReference type="ChEBI" id="CHEBI:173112"/>
        <dbReference type="EC" id="2.7.7.7"/>
    </reaction>
</comment>
<dbReference type="OrthoDB" id="8478864at2"/>
<dbReference type="Proteomes" id="UP000293638">
    <property type="component" value="Unassembled WGS sequence"/>
</dbReference>
<dbReference type="InterPro" id="IPR027417">
    <property type="entry name" value="P-loop_NTPase"/>
</dbReference>
<keyword evidence="3" id="KW-0548">Nucleotidyltransferase</keyword>
<dbReference type="InterPro" id="IPR005790">
    <property type="entry name" value="DNA_polIII_delta"/>
</dbReference>
<evidence type="ECO:0000256" key="5">
    <source>
        <dbReference type="ARBA" id="ARBA00022932"/>
    </source>
</evidence>
<dbReference type="GO" id="GO:0009360">
    <property type="term" value="C:DNA polymerase III complex"/>
    <property type="evidence" value="ECO:0007669"/>
    <property type="project" value="TreeGrafter"/>
</dbReference>
<gene>
    <name evidence="9" type="ORF">EV189_1521</name>
</gene>
<sequence length="317" mass="32484">MTAPPLTLVTGPEELLVERAVVEVREAARAADPAAELVELAAAELVGGVLAQATSPSLFGESRVVVVRGLEEAGESAVAEVLGALAAPADDVALVLLHRGGNRGRKVLDAAKAAGARVVACDEVKKRSDKLAFVGAEFRRAGKGRKLDPDAAEALLDAVGGDLRSLAAACSQLASDVEGPGTLEAVRRYYEGRAEVSGFVVADAVVEGRTGDALVALRWALQTGTDPVPLTAALAGALRTVAKVASAGRAARAADIGVPPWKLDVVRRQARGWTEQGLAEAIAVIAATDVEVKGGGADPAYAVERAVVTASRLRGER</sequence>
<comment type="similarity">
    <text evidence="6">Belongs to the DNA polymerase HolA subunit family.</text>
</comment>
<evidence type="ECO:0000313" key="9">
    <source>
        <dbReference type="EMBL" id="RZS89748.1"/>
    </source>
</evidence>
<dbReference type="GO" id="GO:0003677">
    <property type="term" value="F:DNA binding"/>
    <property type="evidence" value="ECO:0007669"/>
    <property type="project" value="InterPro"/>
</dbReference>
<dbReference type="SUPFAM" id="SSF48019">
    <property type="entry name" value="post-AAA+ oligomerization domain-like"/>
    <property type="match status" value="1"/>
</dbReference>
<name>A0A4Q7NSJ4_9ACTN</name>
<evidence type="ECO:0000256" key="1">
    <source>
        <dbReference type="ARBA" id="ARBA00012417"/>
    </source>
</evidence>
<dbReference type="Pfam" id="PF21694">
    <property type="entry name" value="DNA_pol3_delta_C"/>
    <property type="match status" value="1"/>
</dbReference>
<dbReference type="EC" id="2.7.7.7" evidence="1"/>
<keyword evidence="10" id="KW-1185">Reference proteome</keyword>